<protein>
    <submittedName>
        <fullName evidence="2">Uncharacterized protein</fullName>
    </submittedName>
</protein>
<evidence type="ECO:0000313" key="3">
    <source>
        <dbReference type="Proteomes" id="UP000053372"/>
    </source>
</evidence>
<evidence type="ECO:0000313" key="2">
    <source>
        <dbReference type="EMBL" id="KST62250.1"/>
    </source>
</evidence>
<accession>A0A0V7ZCM7</accession>
<gene>
    <name evidence="2" type="ORF">BC008_08765</name>
</gene>
<reference evidence="2 3" key="1">
    <citation type="journal article" date="2015" name="Genome Announc.">
        <title>Draft Genome of the Euendolithic (true boring) Cyanobacterium Mastigocoleus testarum strain BC008.</title>
        <authorList>
            <person name="Guida B.S."/>
            <person name="Garcia-Pichel F."/>
        </authorList>
    </citation>
    <scope>NUCLEOTIDE SEQUENCE [LARGE SCALE GENOMIC DNA]</scope>
    <source>
        <strain evidence="2 3">BC008</strain>
    </source>
</reference>
<sequence length="665" mass="74902">MLLELNFSAIEEAEKVIQEMKDKIDACRMIEDRAVEHLEVSRELSKSLVDNGLKEKGFSSYKNTLSEIWGLGNTPISLDQEYEQLKSKFSMTVQTNKELLIEKQKLESKIKELEALTDSLDNSEQELNLHSENLQVEINDLRSTVEKLTTENNFYSQENASLKKQKLDWVVNKDENQRIAQLKSKIAELESENQSLEWQKDKAIAMVEEKAEQAIPQASWKVNDIVQVIGTQEVVKIIGYSSDKKFGHFLCQMPDGENKEYFTGQLRFVQSADVGGGEEQISLNSPTTPQTDPELPLELGDVGVVEPIVPAQERANNFKTGFNKKTTWEDFRLFALKDSEVLTEISGFSGKTGKKVKEALPSLCADYILRSKGDRSDFEWINSPTFEKLVEQEISQLEPQKILQQAAVEFFASHNSPKKLQQVRWETVREYAQGCPQRIDALIKCASASGKENSKTKFCDNLESLLVDYIVRTGERSDLDWVPFANLVLMKLGESNAVSKEDASQETALSKVNSASILQPDERDPATEVVNLKGKISDCKTVEQLEEISGCNPSNIKDADDAGVIVDIYENHVEKTGEFDKLNWLPESIRDEIYQRLGRGSRPLDFEIGEKVRGVDLYSAYCSKAGVVTRLTPGLISVAWEDGKFNTHYAEELEIIPESLALQVA</sequence>
<evidence type="ECO:0000256" key="1">
    <source>
        <dbReference type="SAM" id="Coils"/>
    </source>
</evidence>
<keyword evidence="3" id="KW-1185">Reference proteome</keyword>
<dbReference type="EMBL" id="LMTZ01000161">
    <property type="protein sequence ID" value="KST62250.1"/>
    <property type="molecule type" value="Genomic_DNA"/>
</dbReference>
<dbReference type="Proteomes" id="UP000053372">
    <property type="component" value="Unassembled WGS sequence"/>
</dbReference>
<dbReference type="OrthoDB" id="522605at2"/>
<comment type="caution">
    <text evidence="2">The sequence shown here is derived from an EMBL/GenBank/DDBJ whole genome shotgun (WGS) entry which is preliminary data.</text>
</comment>
<proteinExistence type="predicted"/>
<feature type="coiled-coil region" evidence="1">
    <location>
        <begin position="96"/>
        <end position="206"/>
    </location>
</feature>
<organism evidence="2 3">
    <name type="scientific">Mastigocoleus testarum BC008</name>
    <dbReference type="NCBI Taxonomy" id="371196"/>
    <lineage>
        <taxon>Bacteria</taxon>
        <taxon>Bacillati</taxon>
        <taxon>Cyanobacteriota</taxon>
        <taxon>Cyanophyceae</taxon>
        <taxon>Nostocales</taxon>
        <taxon>Hapalosiphonaceae</taxon>
        <taxon>Mastigocoleus</taxon>
    </lineage>
</organism>
<keyword evidence="1" id="KW-0175">Coiled coil</keyword>
<dbReference type="RefSeq" id="WP_058184744.1">
    <property type="nucleotide sequence ID" value="NZ_LMTZ01000161.1"/>
</dbReference>
<dbReference type="AlphaFoldDB" id="A0A0V7ZCM7"/>
<name>A0A0V7ZCM7_9CYAN</name>